<name>A0A4C1YRL2_EUMVA</name>
<dbReference type="EMBL" id="BGZK01001324">
    <property type="protein sequence ID" value="GBP77269.1"/>
    <property type="molecule type" value="Genomic_DNA"/>
</dbReference>
<protein>
    <submittedName>
        <fullName evidence="1">Uncharacterized protein</fullName>
    </submittedName>
</protein>
<keyword evidence="2" id="KW-1185">Reference proteome</keyword>
<dbReference type="OrthoDB" id="10014409at2759"/>
<evidence type="ECO:0000313" key="1">
    <source>
        <dbReference type="EMBL" id="GBP77269.1"/>
    </source>
</evidence>
<dbReference type="AlphaFoldDB" id="A0A4C1YRL2"/>
<reference evidence="1 2" key="1">
    <citation type="journal article" date="2019" name="Commun. Biol.">
        <title>The bagworm genome reveals a unique fibroin gene that provides high tensile strength.</title>
        <authorList>
            <person name="Kono N."/>
            <person name="Nakamura H."/>
            <person name="Ohtoshi R."/>
            <person name="Tomita M."/>
            <person name="Numata K."/>
            <person name="Arakawa K."/>
        </authorList>
    </citation>
    <scope>NUCLEOTIDE SEQUENCE [LARGE SCALE GENOMIC DNA]</scope>
</reference>
<evidence type="ECO:0000313" key="2">
    <source>
        <dbReference type="Proteomes" id="UP000299102"/>
    </source>
</evidence>
<dbReference type="Proteomes" id="UP000299102">
    <property type="component" value="Unassembled WGS sequence"/>
</dbReference>
<organism evidence="1 2">
    <name type="scientific">Eumeta variegata</name>
    <name type="common">Bagworm moth</name>
    <name type="synonym">Eumeta japonica</name>
    <dbReference type="NCBI Taxonomy" id="151549"/>
    <lineage>
        <taxon>Eukaryota</taxon>
        <taxon>Metazoa</taxon>
        <taxon>Ecdysozoa</taxon>
        <taxon>Arthropoda</taxon>
        <taxon>Hexapoda</taxon>
        <taxon>Insecta</taxon>
        <taxon>Pterygota</taxon>
        <taxon>Neoptera</taxon>
        <taxon>Endopterygota</taxon>
        <taxon>Lepidoptera</taxon>
        <taxon>Glossata</taxon>
        <taxon>Ditrysia</taxon>
        <taxon>Tineoidea</taxon>
        <taxon>Psychidae</taxon>
        <taxon>Oiketicinae</taxon>
        <taxon>Eumeta</taxon>
    </lineage>
</organism>
<gene>
    <name evidence="1" type="ORF">EVAR_50720_1</name>
</gene>
<proteinExistence type="predicted"/>
<sequence length="227" mass="25930">MGLPRFCSASGMIAEAQTDDLHIIIRKRNASAVKRLRNNSSGILIALAERRISDVDASRRTCDRLFDYLRAGRLATAVIDIDTVQQLTENDKNITCEQICAVPIRYEAFSQWSALITQRDISRSIRTAAIMFIVRGWPNTTRAYVVRDAGALRSTNPGYFGGTGERTFKHSILPTVSALTFYNNVRHRSKRIRDVEQVFYSVKYYTLKFIIRCLFVTRVDMQDANHR</sequence>
<accession>A0A4C1YRL2</accession>
<comment type="caution">
    <text evidence="1">The sequence shown here is derived from an EMBL/GenBank/DDBJ whole genome shotgun (WGS) entry which is preliminary data.</text>
</comment>